<gene>
    <name evidence="6" type="ORF">ACFQZJ_16880</name>
</gene>
<dbReference type="EMBL" id="JBHTHY010000014">
    <property type="protein sequence ID" value="MFD0799152.1"/>
    <property type="molecule type" value="Genomic_DNA"/>
</dbReference>
<evidence type="ECO:0000256" key="1">
    <source>
        <dbReference type="ARBA" id="ARBA00022630"/>
    </source>
</evidence>
<feature type="domain" description="PAS" evidence="4">
    <location>
        <begin position="59"/>
        <end position="104"/>
    </location>
</feature>
<keyword evidence="1" id="KW-0285">Flavoprotein</keyword>
<dbReference type="PROSITE" id="PS50112">
    <property type="entry name" value="PAS"/>
    <property type="match status" value="1"/>
</dbReference>
<evidence type="ECO:0000313" key="6">
    <source>
        <dbReference type="EMBL" id="MFD0799152.1"/>
    </source>
</evidence>
<dbReference type="InterPro" id="IPR000014">
    <property type="entry name" value="PAS"/>
</dbReference>
<dbReference type="Pfam" id="PF13426">
    <property type="entry name" value="PAS_9"/>
    <property type="match status" value="1"/>
</dbReference>
<dbReference type="Proteomes" id="UP001597012">
    <property type="component" value="Unassembled WGS sequence"/>
</dbReference>
<feature type="domain" description="PAC" evidence="5">
    <location>
        <begin position="130"/>
        <end position="173"/>
    </location>
</feature>
<dbReference type="NCBIfam" id="TIGR00229">
    <property type="entry name" value="sensory_box"/>
    <property type="match status" value="1"/>
</dbReference>
<protein>
    <submittedName>
        <fullName evidence="6">PAS domain S-box protein</fullName>
    </submittedName>
</protein>
<keyword evidence="3" id="KW-0157">Chromophore</keyword>
<dbReference type="PANTHER" id="PTHR47429:SF2">
    <property type="entry name" value="PROTEIN TWIN LOV 1"/>
    <property type="match status" value="1"/>
</dbReference>
<dbReference type="InterPro" id="IPR035965">
    <property type="entry name" value="PAS-like_dom_sf"/>
</dbReference>
<reference evidence="7" key="1">
    <citation type="journal article" date="2019" name="Int. J. Syst. Evol. Microbiol.">
        <title>The Global Catalogue of Microorganisms (GCM) 10K type strain sequencing project: providing services to taxonomists for standard genome sequencing and annotation.</title>
        <authorList>
            <consortium name="The Broad Institute Genomics Platform"/>
            <consortium name="The Broad Institute Genome Sequencing Center for Infectious Disease"/>
            <person name="Wu L."/>
            <person name="Ma J."/>
        </authorList>
    </citation>
    <scope>NUCLEOTIDE SEQUENCE [LARGE SCALE GENOMIC DNA]</scope>
    <source>
        <strain evidence="7">CCUG 61948</strain>
    </source>
</reference>
<keyword evidence="2" id="KW-0288">FMN</keyword>
<dbReference type="PANTHER" id="PTHR47429">
    <property type="entry name" value="PROTEIN TWIN LOV 1"/>
    <property type="match status" value="1"/>
</dbReference>
<evidence type="ECO:0000313" key="7">
    <source>
        <dbReference type="Proteomes" id="UP001597012"/>
    </source>
</evidence>
<dbReference type="SUPFAM" id="SSF55785">
    <property type="entry name" value="PYP-like sensor domain (PAS domain)"/>
    <property type="match status" value="1"/>
</dbReference>
<comment type="caution">
    <text evidence="6">The sequence shown here is derived from an EMBL/GenBank/DDBJ whole genome shotgun (WGS) entry which is preliminary data.</text>
</comment>
<accession>A0ABW3B7R7</accession>
<dbReference type="RefSeq" id="WP_379936054.1">
    <property type="nucleotide sequence ID" value="NZ_JBHTHY010000014.1"/>
</dbReference>
<name>A0ABW3B7R7_9FLAO</name>
<dbReference type="Gene3D" id="3.30.450.20">
    <property type="entry name" value="PAS domain"/>
    <property type="match status" value="1"/>
</dbReference>
<dbReference type="PROSITE" id="PS50113">
    <property type="entry name" value="PAC"/>
    <property type="match status" value="1"/>
</dbReference>
<organism evidence="6 7">
    <name type="scientific">Maribacter chungangensis</name>
    <dbReference type="NCBI Taxonomy" id="1069117"/>
    <lineage>
        <taxon>Bacteria</taxon>
        <taxon>Pseudomonadati</taxon>
        <taxon>Bacteroidota</taxon>
        <taxon>Flavobacteriia</taxon>
        <taxon>Flavobacteriales</taxon>
        <taxon>Flavobacteriaceae</taxon>
        <taxon>Maribacter</taxon>
    </lineage>
</organism>
<evidence type="ECO:0000256" key="2">
    <source>
        <dbReference type="ARBA" id="ARBA00022643"/>
    </source>
</evidence>
<keyword evidence="7" id="KW-1185">Reference proteome</keyword>
<proteinExistence type="predicted"/>
<dbReference type="InterPro" id="IPR000700">
    <property type="entry name" value="PAS-assoc_C"/>
</dbReference>
<evidence type="ECO:0000259" key="5">
    <source>
        <dbReference type="PROSITE" id="PS50113"/>
    </source>
</evidence>
<evidence type="ECO:0000259" key="4">
    <source>
        <dbReference type="PROSITE" id="PS50112"/>
    </source>
</evidence>
<sequence length="173" mass="20154">MDIGNYDDAVRKFYKTLKITQLPVSSWDFYATNFDKVCETATDLTSLFKIAKERSWAFDQNILKEELEQKEHVIVVTDAKLNIVYATNNIWKMNGYRPEQIIGNKPKMFQGEKTCKKSLELISTAIKEERSFETIVTNYRQDGSTYKCWIHGQPIFNKTGEVINFIAFEREVA</sequence>
<evidence type="ECO:0000256" key="3">
    <source>
        <dbReference type="ARBA" id="ARBA00022991"/>
    </source>
</evidence>